<dbReference type="EMBL" id="BMAU01021181">
    <property type="protein sequence ID" value="GFX94817.1"/>
    <property type="molecule type" value="Genomic_DNA"/>
</dbReference>
<protein>
    <submittedName>
        <fullName evidence="2">Uncharacterized protein</fullName>
    </submittedName>
</protein>
<accession>A0A8X6V4K2</accession>
<dbReference type="AlphaFoldDB" id="A0A8X6V4K2"/>
<evidence type="ECO:0000313" key="2">
    <source>
        <dbReference type="EMBL" id="GFX94817.1"/>
    </source>
</evidence>
<gene>
    <name evidence="2" type="ORF">TNCV_2378901</name>
</gene>
<dbReference type="Proteomes" id="UP000887159">
    <property type="component" value="Unassembled WGS sequence"/>
</dbReference>
<sequence>MEEPRHAGTTWSGTTTEEKVPRQVRTRLIARRSDMPYSPKDCEQKVKFNEVISKNAGLNIDRETVELQGDANGMDGK</sequence>
<organism evidence="2 3">
    <name type="scientific">Trichonephila clavipes</name>
    <name type="common">Golden silk orbweaver</name>
    <name type="synonym">Nephila clavipes</name>
    <dbReference type="NCBI Taxonomy" id="2585209"/>
    <lineage>
        <taxon>Eukaryota</taxon>
        <taxon>Metazoa</taxon>
        <taxon>Ecdysozoa</taxon>
        <taxon>Arthropoda</taxon>
        <taxon>Chelicerata</taxon>
        <taxon>Arachnida</taxon>
        <taxon>Araneae</taxon>
        <taxon>Araneomorphae</taxon>
        <taxon>Entelegynae</taxon>
        <taxon>Araneoidea</taxon>
        <taxon>Nephilidae</taxon>
        <taxon>Trichonephila</taxon>
    </lineage>
</organism>
<keyword evidence="3" id="KW-1185">Reference proteome</keyword>
<comment type="caution">
    <text evidence="2">The sequence shown here is derived from an EMBL/GenBank/DDBJ whole genome shotgun (WGS) entry which is preliminary data.</text>
</comment>
<proteinExistence type="predicted"/>
<reference evidence="2" key="1">
    <citation type="submission" date="2020-08" db="EMBL/GenBank/DDBJ databases">
        <title>Multicomponent nature underlies the extraordinary mechanical properties of spider dragline silk.</title>
        <authorList>
            <person name="Kono N."/>
            <person name="Nakamura H."/>
            <person name="Mori M."/>
            <person name="Yoshida Y."/>
            <person name="Ohtoshi R."/>
            <person name="Malay A.D."/>
            <person name="Moran D.A.P."/>
            <person name="Tomita M."/>
            <person name="Numata K."/>
            <person name="Arakawa K."/>
        </authorList>
    </citation>
    <scope>NUCLEOTIDE SEQUENCE</scope>
</reference>
<name>A0A8X6V4K2_TRICX</name>
<evidence type="ECO:0000256" key="1">
    <source>
        <dbReference type="SAM" id="MobiDB-lite"/>
    </source>
</evidence>
<evidence type="ECO:0000313" key="3">
    <source>
        <dbReference type="Proteomes" id="UP000887159"/>
    </source>
</evidence>
<feature type="region of interest" description="Disordered" evidence="1">
    <location>
        <begin position="1"/>
        <end position="21"/>
    </location>
</feature>